<keyword evidence="3" id="KW-1185">Reference proteome</keyword>
<protein>
    <recommendedName>
        <fullName evidence="4">TRAP transporter solute receptor, TAXI family</fullName>
    </recommendedName>
</protein>
<dbReference type="RefSeq" id="WP_175105074.1">
    <property type="nucleotide sequence ID" value="NZ_CADIKM010000009.1"/>
</dbReference>
<dbReference type="Pfam" id="PF16868">
    <property type="entry name" value="NMT1_3"/>
    <property type="match status" value="1"/>
</dbReference>
<dbReference type="CDD" id="cd13520">
    <property type="entry name" value="PBP2_TAXI_TRAP"/>
    <property type="match status" value="1"/>
</dbReference>
<keyword evidence="1" id="KW-0732">Signal</keyword>
<dbReference type="PANTHER" id="PTHR42941">
    <property type="entry name" value="SLL1037 PROTEIN"/>
    <property type="match status" value="1"/>
</dbReference>
<dbReference type="Proteomes" id="UP000494115">
    <property type="component" value="Unassembled WGS sequence"/>
</dbReference>
<dbReference type="AlphaFoldDB" id="A0A6S7BDX6"/>
<organism evidence="2 3">
    <name type="scientific">Pararobbsia alpina</name>
    <dbReference type="NCBI Taxonomy" id="621374"/>
    <lineage>
        <taxon>Bacteria</taxon>
        <taxon>Pseudomonadati</taxon>
        <taxon>Pseudomonadota</taxon>
        <taxon>Betaproteobacteria</taxon>
        <taxon>Burkholderiales</taxon>
        <taxon>Burkholderiaceae</taxon>
        <taxon>Pararobbsia</taxon>
    </lineage>
</organism>
<sequence>MRATIAVLLAVCMTVFLAGCGGGPDVTSLRAGVNARLAQALPAGTVELVGLERRGSKADTKAPAGETRRTVYFDAQLRLARDFNFGGWDAPGVAGLVSALGAGPKGISGVTSGGNKAGDIIRAHGTALFKREGDRWIAVTSGGYRPAEAPGYATNAAPGAAAILDAMRKVVDSVPKDASPAEQAAIQQELSAAYANIRSRLARAADGYAIAAGAEHGQYLRFARALADETKVRVVPLITRGGEENLRLLRAGKVSVALAQGDAALDAYEGKGSFVADGPYASLRAVGSLYPEAVHVLVRADDSLTSLADLRGHKVAIGEPGSASRLTALRVLEAHGLGLKDIAPQELSIGAALVALRQKQVDVVIQVIGVPADSVRDALTDVPMRLLPLSERGIAALASANPAYFPYTLSRGVYPNQQQDVHTVATAALLLTATDLSDSEVAALTRLVFANGNDLAARGSAQGAQVSAATALQGLPVPQHLAASKALDAMTGGVKRE</sequence>
<dbReference type="NCBIfam" id="TIGR02122">
    <property type="entry name" value="TRAP_TAXI"/>
    <property type="match status" value="1"/>
</dbReference>
<feature type="chain" id="PRO_5028976510" description="TRAP transporter solute receptor, TAXI family" evidence="1">
    <location>
        <begin position="19"/>
        <end position="497"/>
    </location>
</feature>
<name>A0A6S7BDX6_9BURK</name>
<accession>A0A6S7BDX6</accession>
<evidence type="ECO:0000256" key="1">
    <source>
        <dbReference type="SAM" id="SignalP"/>
    </source>
</evidence>
<dbReference type="SUPFAM" id="SSF53850">
    <property type="entry name" value="Periplasmic binding protein-like II"/>
    <property type="match status" value="1"/>
</dbReference>
<dbReference type="Gene3D" id="3.40.190.10">
    <property type="entry name" value="Periplasmic binding protein-like II"/>
    <property type="match status" value="2"/>
</dbReference>
<proteinExistence type="predicted"/>
<feature type="signal peptide" evidence="1">
    <location>
        <begin position="1"/>
        <end position="18"/>
    </location>
</feature>
<evidence type="ECO:0008006" key="4">
    <source>
        <dbReference type="Google" id="ProtNLM"/>
    </source>
</evidence>
<dbReference type="EMBL" id="CADIKM010000009">
    <property type="protein sequence ID" value="CAB3787829.1"/>
    <property type="molecule type" value="Genomic_DNA"/>
</dbReference>
<reference evidence="2 3" key="1">
    <citation type="submission" date="2020-04" db="EMBL/GenBank/DDBJ databases">
        <authorList>
            <person name="De Canck E."/>
        </authorList>
    </citation>
    <scope>NUCLEOTIDE SEQUENCE [LARGE SCALE GENOMIC DNA]</scope>
    <source>
        <strain evidence="2 3">LMG 28138</strain>
    </source>
</reference>
<dbReference type="InterPro" id="IPR011852">
    <property type="entry name" value="TRAP_TAXI"/>
</dbReference>
<dbReference type="PANTHER" id="PTHR42941:SF1">
    <property type="entry name" value="SLL1037 PROTEIN"/>
    <property type="match status" value="1"/>
</dbReference>
<dbReference type="PROSITE" id="PS51257">
    <property type="entry name" value="PROKAR_LIPOPROTEIN"/>
    <property type="match status" value="1"/>
</dbReference>
<evidence type="ECO:0000313" key="3">
    <source>
        <dbReference type="Proteomes" id="UP000494115"/>
    </source>
</evidence>
<gene>
    <name evidence="2" type="ORF">LMG28138_02507</name>
</gene>
<evidence type="ECO:0000313" key="2">
    <source>
        <dbReference type="EMBL" id="CAB3787829.1"/>
    </source>
</evidence>